<sequence length="262" mass="26466">MKFFATSSSIALALASISCVAALPGQAGARRQETTSSAPSPLTPAQTNEGSALMIQWDPTTNSSWKSMEIKFMTGANQNMTELYTVATGVDGTTSGAGQLQWTAPDVNPNSKIYFFQFTRGGADPTWTTRFAIADEDGNTTDPPYSTQPEGTAIPWGIGRITSSSSSSNSGSSASSSSSAASSATSSASSSSSSSASRTGTSTSTASTSRSSVAAANTSGFNSGNQASSAPSTFSMASAAVFGSVLAFAGLPDFFCAPCLAL</sequence>
<organism evidence="5 6">
    <name type="scientific">Testicularia cyperi</name>
    <dbReference type="NCBI Taxonomy" id="1882483"/>
    <lineage>
        <taxon>Eukaryota</taxon>
        <taxon>Fungi</taxon>
        <taxon>Dikarya</taxon>
        <taxon>Basidiomycota</taxon>
        <taxon>Ustilaginomycotina</taxon>
        <taxon>Ustilaginomycetes</taxon>
        <taxon>Ustilaginales</taxon>
        <taxon>Anthracoideaceae</taxon>
        <taxon>Testicularia</taxon>
    </lineage>
</organism>
<evidence type="ECO:0000259" key="4">
    <source>
        <dbReference type="Pfam" id="PF10342"/>
    </source>
</evidence>
<dbReference type="OrthoDB" id="2432613at2759"/>
<evidence type="ECO:0000256" key="2">
    <source>
        <dbReference type="SAM" id="MobiDB-lite"/>
    </source>
</evidence>
<dbReference type="STRING" id="1882483.A0A317XID3"/>
<feature type="region of interest" description="Disordered" evidence="2">
    <location>
        <begin position="30"/>
        <end position="51"/>
    </location>
</feature>
<feature type="compositionally biased region" description="Polar residues" evidence="2">
    <location>
        <begin position="140"/>
        <end position="150"/>
    </location>
</feature>
<dbReference type="AlphaFoldDB" id="A0A317XID3"/>
<dbReference type="PANTHER" id="PTHR40633">
    <property type="entry name" value="MATRIX PROTEIN, PUTATIVE (AFU_ORTHOLOGUE AFUA_8G05410)-RELATED"/>
    <property type="match status" value="1"/>
</dbReference>
<reference evidence="5 6" key="1">
    <citation type="journal article" date="2018" name="Mol. Biol. Evol.">
        <title>Broad Genomic Sampling Reveals a Smut Pathogenic Ancestry of the Fungal Clade Ustilaginomycotina.</title>
        <authorList>
            <person name="Kijpornyongpan T."/>
            <person name="Mondo S.J."/>
            <person name="Barry K."/>
            <person name="Sandor L."/>
            <person name="Lee J."/>
            <person name="Lipzen A."/>
            <person name="Pangilinan J."/>
            <person name="LaButti K."/>
            <person name="Hainaut M."/>
            <person name="Henrissat B."/>
            <person name="Grigoriev I.V."/>
            <person name="Spatafora J.W."/>
            <person name="Aime M.C."/>
        </authorList>
    </citation>
    <scope>NUCLEOTIDE SEQUENCE [LARGE SCALE GENOMIC DNA]</scope>
    <source>
        <strain evidence="5 6">MCA 3645</strain>
    </source>
</reference>
<feature type="compositionally biased region" description="Low complexity" evidence="2">
    <location>
        <begin position="162"/>
        <end position="209"/>
    </location>
</feature>
<dbReference type="PROSITE" id="PS51257">
    <property type="entry name" value="PROKAR_LIPOPROTEIN"/>
    <property type="match status" value="1"/>
</dbReference>
<evidence type="ECO:0000313" key="5">
    <source>
        <dbReference type="EMBL" id="PWY97567.1"/>
    </source>
</evidence>
<keyword evidence="1 3" id="KW-0732">Signal</keyword>
<dbReference type="InterPro" id="IPR052982">
    <property type="entry name" value="SRP1/TIP1-like"/>
</dbReference>
<protein>
    <recommendedName>
        <fullName evidence="4">Yeast cell wall synthesis Kre9/Knh1-like N-terminal domain-containing protein</fullName>
    </recommendedName>
</protein>
<dbReference type="PANTHER" id="PTHR40633:SF1">
    <property type="entry name" value="GPI ANCHORED SERINE-THREONINE RICH PROTEIN (AFU_ORTHOLOGUE AFUA_1G03630)"/>
    <property type="match status" value="1"/>
</dbReference>
<feature type="signal peptide" evidence="3">
    <location>
        <begin position="1"/>
        <end position="22"/>
    </location>
</feature>
<feature type="compositionally biased region" description="Polar residues" evidence="2">
    <location>
        <begin position="34"/>
        <end position="50"/>
    </location>
</feature>
<dbReference type="InterPro" id="IPR018466">
    <property type="entry name" value="Kre9/Knh1-like_N"/>
</dbReference>
<feature type="region of interest" description="Disordered" evidence="2">
    <location>
        <begin position="135"/>
        <end position="209"/>
    </location>
</feature>
<evidence type="ECO:0000256" key="3">
    <source>
        <dbReference type="SAM" id="SignalP"/>
    </source>
</evidence>
<dbReference type="Proteomes" id="UP000246740">
    <property type="component" value="Unassembled WGS sequence"/>
</dbReference>
<gene>
    <name evidence="5" type="ORF">BCV70DRAFT_213538</name>
</gene>
<evidence type="ECO:0000256" key="1">
    <source>
        <dbReference type="ARBA" id="ARBA00022729"/>
    </source>
</evidence>
<accession>A0A317XID3</accession>
<name>A0A317XID3_9BASI</name>
<proteinExistence type="predicted"/>
<dbReference type="EMBL" id="KZ819205">
    <property type="protein sequence ID" value="PWY97567.1"/>
    <property type="molecule type" value="Genomic_DNA"/>
</dbReference>
<keyword evidence="6" id="KW-1185">Reference proteome</keyword>
<dbReference type="InParanoid" id="A0A317XID3"/>
<dbReference type="Pfam" id="PF10342">
    <property type="entry name" value="Kre9_KNH"/>
    <property type="match status" value="1"/>
</dbReference>
<feature type="domain" description="Yeast cell wall synthesis Kre9/Knh1-like N-terminal" evidence="4">
    <location>
        <begin position="41"/>
        <end position="133"/>
    </location>
</feature>
<evidence type="ECO:0000313" key="6">
    <source>
        <dbReference type="Proteomes" id="UP000246740"/>
    </source>
</evidence>
<feature type="chain" id="PRO_5016256038" description="Yeast cell wall synthesis Kre9/Knh1-like N-terminal domain-containing protein" evidence="3">
    <location>
        <begin position="23"/>
        <end position="262"/>
    </location>
</feature>